<evidence type="ECO:0000313" key="1">
    <source>
        <dbReference type="EMBL" id="KAK1257509.1"/>
    </source>
</evidence>
<reference evidence="1" key="1">
    <citation type="journal article" date="2023" name="Nat. Commun.">
        <title>Diploid and tetraploid genomes of Acorus and the evolution of monocots.</title>
        <authorList>
            <person name="Ma L."/>
            <person name="Liu K.W."/>
            <person name="Li Z."/>
            <person name="Hsiao Y.Y."/>
            <person name="Qi Y."/>
            <person name="Fu T."/>
            <person name="Tang G.D."/>
            <person name="Zhang D."/>
            <person name="Sun W.H."/>
            <person name="Liu D.K."/>
            <person name="Li Y."/>
            <person name="Chen G.Z."/>
            <person name="Liu X.D."/>
            <person name="Liao X.Y."/>
            <person name="Jiang Y.T."/>
            <person name="Yu X."/>
            <person name="Hao Y."/>
            <person name="Huang J."/>
            <person name="Zhao X.W."/>
            <person name="Ke S."/>
            <person name="Chen Y.Y."/>
            <person name="Wu W.L."/>
            <person name="Hsu J.L."/>
            <person name="Lin Y.F."/>
            <person name="Huang M.D."/>
            <person name="Li C.Y."/>
            <person name="Huang L."/>
            <person name="Wang Z.W."/>
            <person name="Zhao X."/>
            <person name="Zhong W.Y."/>
            <person name="Peng D.H."/>
            <person name="Ahmad S."/>
            <person name="Lan S."/>
            <person name="Zhang J.S."/>
            <person name="Tsai W.C."/>
            <person name="Van de Peer Y."/>
            <person name="Liu Z.J."/>
        </authorList>
    </citation>
    <scope>NUCLEOTIDE SEQUENCE</scope>
    <source>
        <strain evidence="1">SCP</strain>
    </source>
</reference>
<gene>
    <name evidence="1" type="ORF">QJS04_geneDACA023889</name>
</gene>
<dbReference type="AlphaFoldDB" id="A0AAV9A003"/>
<dbReference type="Proteomes" id="UP001179952">
    <property type="component" value="Unassembled WGS sequence"/>
</dbReference>
<keyword evidence="2" id="KW-1185">Reference proteome</keyword>
<name>A0AAV9A003_ACOGR</name>
<comment type="caution">
    <text evidence="1">The sequence shown here is derived from an EMBL/GenBank/DDBJ whole genome shotgun (WGS) entry which is preliminary data.</text>
</comment>
<protein>
    <submittedName>
        <fullName evidence="1">F-box protein</fullName>
    </submittedName>
</protein>
<sequence>MSPYEMIKEDDRWALYPPGRVPAGVTVHVNEEDGDVNIDSPSSLQWWLDVYPLLADHDPTTWGDDFCSKWMVALCAESGNHHSSYSKLCE</sequence>
<evidence type="ECO:0000313" key="2">
    <source>
        <dbReference type="Proteomes" id="UP001179952"/>
    </source>
</evidence>
<reference evidence="1" key="2">
    <citation type="submission" date="2023-06" db="EMBL/GenBank/DDBJ databases">
        <authorList>
            <person name="Ma L."/>
            <person name="Liu K.-W."/>
            <person name="Li Z."/>
            <person name="Hsiao Y.-Y."/>
            <person name="Qi Y."/>
            <person name="Fu T."/>
            <person name="Tang G."/>
            <person name="Zhang D."/>
            <person name="Sun W.-H."/>
            <person name="Liu D.-K."/>
            <person name="Li Y."/>
            <person name="Chen G.-Z."/>
            <person name="Liu X.-D."/>
            <person name="Liao X.-Y."/>
            <person name="Jiang Y.-T."/>
            <person name="Yu X."/>
            <person name="Hao Y."/>
            <person name="Huang J."/>
            <person name="Zhao X.-W."/>
            <person name="Ke S."/>
            <person name="Chen Y.-Y."/>
            <person name="Wu W.-L."/>
            <person name="Hsu J.-L."/>
            <person name="Lin Y.-F."/>
            <person name="Huang M.-D."/>
            <person name="Li C.-Y."/>
            <person name="Huang L."/>
            <person name="Wang Z.-W."/>
            <person name="Zhao X."/>
            <person name="Zhong W.-Y."/>
            <person name="Peng D.-H."/>
            <person name="Ahmad S."/>
            <person name="Lan S."/>
            <person name="Zhang J.-S."/>
            <person name="Tsai W.-C."/>
            <person name="Van De Peer Y."/>
            <person name="Liu Z.-J."/>
        </authorList>
    </citation>
    <scope>NUCLEOTIDE SEQUENCE</scope>
    <source>
        <strain evidence="1">SCP</strain>
        <tissue evidence="1">Leaves</tissue>
    </source>
</reference>
<proteinExistence type="predicted"/>
<dbReference type="EMBL" id="JAUJYN010000041">
    <property type="protein sequence ID" value="KAK1257509.1"/>
    <property type="molecule type" value="Genomic_DNA"/>
</dbReference>
<accession>A0AAV9A003</accession>
<organism evidence="1 2">
    <name type="scientific">Acorus gramineus</name>
    <name type="common">Dwarf sweet flag</name>
    <dbReference type="NCBI Taxonomy" id="55184"/>
    <lineage>
        <taxon>Eukaryota</taxon>
        <taxon>Viridiplantae</taxon>
        <taxon>Streptophyta</taxon>
        <taxon>Embryophyta</taxon>
        <taxon>Tracheophyta</taxon>
        <taxon>Spermatophyta</taxon>
        <taxon>Magnoliopsida</taxon>
        <taxon>Liliopsida</taxon>
        <taxon>Acoraceae</taxon>
        <taxon>Acorus</taxon>
    </lineage>
</organism>